<evidence type="ECO:0000313" key="2">
    <source>
        <dbReference type="EMBL" id="BCJ96063.1"/>
    </source>
</evidence>
<comment type="similarity">
    <text evidence="1">Belongs to the cytochrome b5 family. MAPR subfamily.</text>
</comment>
<proteinExistence type="inferred from homology"/>
<sequence length="151" mass="16960">MKGDYGIREMVEQFRAEIAYYSKMEIAGNTPYEKELHQKLMQERTEELIHTIQKYIVKAQQTIPEQETPPVEMRTFTLQELAEYNGTGGKAAYVAVNGKVYDMSEKAGWAGGSHYGLFAGNDLTGQFMSCHMGIETVLNQLPQVGTLISDV</sequence>
<dbReference type="RefSeq" id="WP_243167811.1">
    <property type="nucleotide sequence ID" value="NZ_AP023367.1"/>
</dbReference>
<accession>A0A6S6QXX9</accession>
<dbReference type="AlphaFoldDB" id="A0A6S6QXX9"/>
<gene>
    <name evidence="2" type="ORF">acsn021_36320</name>
</gene>
<dbReference type="Proteomes" id="UP000515561">
    <property type="component" value="Chromosome"/>
</dbReference>
<dbReference type="KEGG" id="acel:acsn021_36320"/>
<evidence type="ECO:0000256" key="1">
    <source>
        <dbReference type="ARBA" id="ARBA00038357"/>
    </source>
</evidence>
<keyword evidence="3" id="KW-1185">Reference proteome</keyword>
<dbReference type="Gene3D" id="3.10.120.10">
    <property type="entry name" value="Cytochrome b5-like heme/steroid binding domain"/>
    <property type="match status" value="1"/>
</dbReference>
<protein>
    <submittedName>
        <fullName evidence="2">Uncharacterized protein</fullName>
    </submittedName>
</protein>
<organism evidence="2 3">
    <name type="scientific">Anaerocolumna cellulosilytica</name>
    <dbReference type="NCBI Taxonomy" id="433286"/>
    <lineage>
        <taxon>Bacteria</taxon>
        <taxon>Bacillati</taxon>
        <taxon>Bacillota</taxon>
        <taxon>Clostridia</taxon>
        <taxon>Lachnospirales</taxon>
        <taxon>Lachnospiraceae</taxon>
        <taxon>Anaerocolumna</taxon>
    </lineage>
</organism>
<dbReference type="EMBL" id="AP023367">
    <property type="protein sequence ID" value="BCJ96063.1"/>
    <property type="molecule type" value="Genomic_DNA"/>
</dbReference>
<name>A0A6S6QXX9_9FIRM</name>
<dbReference type="PANTHER" id="PTHR10281:SF76">
    <property type="entry name" value="CALCUTTA CUP-RELATED"/>
    <property type="match status" value="1"/>
</dbReference>
<dbReference type="InterPro" id="IPR036400">
    <property type="entry name" value="Cyt_B5-like_heme/steroid_sf"/>
</dbReference>
<dbReference type="Pfam" id="PF00173">
    <property type="entry name" value="Cyt-b5"/>
    <property type="match status" value="1"/>
</dbReference>
<dbReference type="SUPFAM" id="SSF55856">
    <property type="entry name" value="Cytochrome b5-like heme/steroid binding domain"/>
    <property type="match status" value="1"/>
</dbReference>
<dbReference type="InterPro" id="IPR001199">
    <property type="entry name" value="Cyt_B5-like_heme/steroid-bd"/>
</dbReference>
<dbReference type="InterPro" id="IPR050577">
    <property type="entry name" value="MAPR/NEUFC/NENF-like"/>
</dbReference>
<evidence type="ECO:0000313" key="3">
    <source>
        <dbReference type="Proteomes" id="UP000515561"/>
    </source>
</evidence>
<dbReference type="PANTHER" id="PTHR10281">
    <property type="entry name" value="MEMBRANE-ASSOCIATED PROGESTERONE RECEPTOR COMPONENT-RELATED"/>
    <property type="match status" value="1"/>
</dbReference>
<reference evidence="2 3" key="1">
    <citation type="journal article" date="2016" name="Int. J. Syst. Evol. Microbiol.">
        <title>Descriptions of Anaerotaenia torta gen. nov., sp. nov. and Anaerocolumna cellulosilytica gen. nov., sp. nov. isolated from a methanogenic reactor of cattle waste.</title>
        <authorList>
            <person name="Uek A."/>
            <person name="Ohtaki Y."/>
            <person name="Kaku N."/>
            <person name="Ueki K."/>
        </authorList>
    </citation>
    <scope>NUCLEOTIDE SEQUENCE [LARGE SCALE GENOMIC DNA]</scope>
    <source>
        <strain evidence="2 3">SN021</strain>
    </source>
</reference>
<dbReference type="SMART" id="SM01117">
    <property type="entry name" value="Cyt-b5"/>
    <property type="match status" value="1"/>
</dbReference>